<comment type="caution">
    <text evidence="2">The sequence shown here is derived from an EMBL/GenBank/DDBJ whole genome shotgun (WGS) entry which is preliminary data.</text>
</comment>
<keyword evidence="3" id="KW-1185">Reference proteome</keyword>
<dbReference type="RefSeq" id="WP_132013910.1">
    <property type="nucleotide sequence ID" value="NZ_SLUN01000008.1"/>
</dbReference>
<sequence length="330" mass="36858">MNQKTLPIHIYFGFALLVAVLLMPCAEALSIFSLDSYESYRVRLVLEVVNRGGPATNVKIQVPLLMTEHLPPYQTLRSFTFTPASRELRLRKAADGLSADLVLASLPRLGRLRVEFVYTFFNSAIEYHLERSGGSDWGDPAYLRAERGIESGDPQLKALAAALTQGCSTQLEKARKLFSYVNSNLTYDPQVQAEHSAVRTLQRKRGLCTDFSLLYIALCRAAGVPSRFVAGYRFAPRQVGYTETDLAPHAHAWAESYLPGLGWVVVDPTSFIYQNGAAVTSYEFFGRIAADDRHLFASYARAEKIDSTYLYQVSAPARILVTLRSMIRKL</sequence>
<dbReference type="PANTHER" id="PTHR33490">
    <property type="entry name" value="BLR5614 PROTEIN-RELATED"/>
    <property type="match status" value="1"/>
</dbReference>
<gene>
    <name evidence="2" type="ORF">EDC14_100893</name>
</gene>
<dbReference type="SUPFAM" id="SSF54001">
    <property type="entry name" value="Cysteine proteinases"/>
    <property type="match status" value="1"/>
</dbReference>
<dbReference type="EMBL" id="SLUN01000008">
    <property type="protein sequence ID" value="TCL70946.1"/>
    <property type="molecule type" value="Genomic_DNA"/>
</dbReference>
<dbReference type="SMART" id="SM00460">
    <property type="entry name" value="TGc"/>
    <property type="match status" value="1"/>
</dbReference>
<organism evidence="2 3">
    <name type="scientific">Hydrogenispora ethanolica</name>
    <dbReference type="NCBI Taxonomy" id="1082276"/>
    <lineage>
        <taxon>Bacteria</taxon>
        <taxon>Bacillati</taxon>
        <taxon>Bacillota</taxon>
        <taxon>Hydrogenispora</taxon>
    </lineage>
</organism>
<evidence type="ECO:0000313" key="3">
    <source>
        <dbReference type="Proteomes" id="UP000295008"/>
    </source>
</evidence>
<name>A0A4R1RWH2_HYDET</name>
<dbReference type="InterPro" id="IPR038765">
    <property type="entry name" value="Papain-like_cys_pep_sf"/>
</dbReference>
<evidence type="ECO:0000259" key="1">
    <source>
        <dbReference type="SMART" id="SM00460"/>
    </source>
</evidence>
<dbReference type="InterPro" id="IPR002931">
    <property type="entry name" value="Transglutaminase-like"/>
</dbReference>
<dbReference type="Proteomes" id="UP000295008">
    <property type="component" value="Unassembled WGS sequence"/>
</dbReference>
<dbReference type="AlphaFoldDB" id="A0A4R1RWH2"/>
<reference evidence="2 3" key="1">
    <citation type="submission" date="2019-03" db="EMBL/GenBank/DDBJ databases">
        <title>Genomic Encyclopedia of Type Strains, Phase IV (KMG-IV): sequencing the most valuable type-strain genomes for metagenomic binning, comparative biology and taxonomic classification.</title>
        <authorList>
            <person name="Goeker M."/>
        </authorList>
    </citation>
    <scope>NUCLEOTIDE SEQUENCE [LARGE SCALE GENOMIC DNA]</scope>
    <source>
        <strain evidence="2 3">LX-B</strain>
    </source>
</reference>
<dbReference type="Pfam" id="PF01841">
    <property type="entry name" value="Transglut_core"/>
    <property type="match status" value="1"/>
</dbReference>
<protein>
    <submittedName>
        <fullName evidence="2">Transglutaminase superfamily protein</fullName>
    </submittedName>
</protein>
<accession>A0A4R1RWH2</accession>
<proteinExistence type="predicted"/>
<evidence type="ECO:0000313" key="2">
    <source>
        <dbReference type="EMBL" id="TCL70946.1"/>
    </source>
</evidence>
<dbReference type="Gene3D" id="3.10.620.30">
    <property type="match status" value="1"/>
</dbReference>
<feature type="domain" description="Transglutaminase-like" evidence="1">
    <location>
        <begin position="200"/>
        <end position="270"/>
    </location>
</feature>
<dbReference type="OrthoDB" id="9804872at2"/>